<name>A0ABY9WVM6_9BACT</name>
<dbReference type="EMBL" id="CP043494">
    <property type="protein sequence ID" value="WNG45921.1"/>
    <property type="molecule type" value="Genomic_DNA"/>
</dbReference>
<proteinExistence type="predicted"/>
<dbReference type="Pfam" id="PF14024">
    <property type="entry name" value="DUF4240"/>
    <property type="match status" value="1"/>
</dbReference>
<evidence type="ECO:0000313" key="2">
    <source>
        <dbReference type="EMBL" id="WNG45921.1"/>
    </source>
</evidence>
<dbReference type="RefSeq" id="WP_395821738.1">
    <property type="nucleotide sequence ID" value="NZ_CP043494.1"/>
</dbReference>
<evidence type="ECO:0000313" key="3">
    <source>
        <dbReference type="Proteomes" id="UP001611383"/>
    </source>
</evidence>
<protein>
    <submittedName>
        <fullName evidence="2">DUF4240 domain-containing protein</fullName>
    </submittedName>
</protein>
<feature type="domain" description="DUF4240" evidence="1">
    <location>
        <begin position="10"/>
        <end position="96"/>
    </location>
</feature>
<evidence type="ECO:0000259" key="1">
    <source>
        <dbReference type="Pfam" id="PF14024"/>
    </source>
</evidence>
<sequence>MSQDDIAPWFWEVIESCKPSLATLSEWLESAKREDVEDFQRFYLDAATRVAEPWNGPVVDGIEFSEDSTEDFTAWVVSQGRSVWQQAVDSSANQEALVREYWRVSEGEPSAYVTWSTKGVRGEYAGYLAPESIAHAVYERRFGEDLLDVLAG</sequence>
<dbReference type="InterPro" id="IPR025334">
    <property type="entry name" value="DUF4240"/>
</dbReference>
<organism evidence="2 3">
    <name type="scientific">Archangium minus</name>
    <dbReference type="NCBI Taxonomy" id="83450"/>
    <lineage>
        <taxon>Bacteria</taxon>
        <taxon>Pseudomonadati</taxon>
        <taxon>Myxococcota</taxon>
        <taxon>Myxococcia</taxon>
        <taxon>Myxococcales</taxon>
        <taxon>Cystobacterineae</taxon>
        <taxon>Archangiaceae</taxon>
        <taxon>Archangium</taxon>
    </lineage>
</organism>
<keyword evidence="3" id="KW-1185">Reference proteome</keyword>
<reference evidence="2 3" key="1">
    <citation type="submission" date="2019-08" db="EMBL/GenBank/DDBJ databases">
        <title>Archangium and Cystobacter genomes.</title>
        <authorList>
            <person name="Chen I.-C.K."/>
            <person name="Wielgoss S."/>
        </authorList>
    </citation>
    <scope>NUCLEOTIDE SEQUENCE [LARGE SCALE GENOMIC DNA]</scope>
    <source>
        <strain evidence="2 3">Cbm 6</strain>
    </source>
</reference>
<dbReference type="Proteomes" id="UP001611383">
    <property type="component" value="Chromosome"/>
</dbReference>
<accession>A0ABY9WVM6</accession>
<gene>
    <name evidence="2" type="ORF">F0U60_18735</name>
</gene>